<dbReference type="PANTHER" id="PTHR12121:SF100">
    <property type="entry name" value="POLY(A)-SPECIFIC RIBONUCLEASE"/>
    <property type="match status" value="1"/>
</dbReference>
<dbReference type="InterPro" id="IPR005135">
    <property type="entry name" value="Endo/exonuclease/phosphatase"/>
</dbReference>
<name>A0A1J1HC50_PLARL</name>
<dbReference type="AlphaFoldDB" id="A0A1J1HC50"/>
<reference evidence="2 3" key="1">
    <citation type="submission" date="2015-04" db="EMBL/GenBank/DDBJ databases">
        <authorList>
            <consortium name="Pathogen Informatics"/>
        </authorList>
    </citation>
    <scope>NUCLEOTIDE SEQUENCE [LARGE SCALE GENOMIC DNA]</scope>
    <source>
        <strain evidence="2 3">SGS1</strain>
    </source>
</reference>
<dbReference type="GeneID" id="39734517"/>
<dbReference type="SUPFAM" id="SSF56219">
    <property type="entry name" value="DNase I-like"/>
    <property type="match status" value="1"/>
</dbReference>
<dbReference type="EMBL" id="LN835297">
    <property type="protein sequence ID" value="CRH03073.1"/>
    <property type="molecule type" value="Genomic_DNA"/>
</dbReference>
<organism evidence="2 3">
    <name type="scientific">Plasmodium relictum</name>
    <dbReference type="NCBI Taxonomy" id="85471"/>
    <lineage>
        <taxon>Eukaryota</taxon>
        <taxon>Sar</taxon>
        <taxon>Alveolata</taxon>
        <taxon>Apicomplexa</taxon>
        <taxon>Aconoidasida</taxon>
        <taxon>Haemosporida</taxon>
        <taxon>Plasmodiidae</taxon>
        <taxon>Plasmodium</taxon>
        <taxon>Plasmodium (Haemamoeba)</taxon>
    </lineage>
</organism>
<keyword evidence="3" id="KW-1185">Reference proteome</keyword>
<dbReference type="RefSeq" id="XP_028535560.1">
    <property type="nucleotide sequence ID" value="XM_028679886.1"/>
</dbReference>
<dbReference type="GO" id="GO:0000175">
    <property type="term" value="F:3'-5'-RNA exonuclease activity"/>
    <property type="evidence" value="ECO:0007669"/>
    <property type="project" value="TreeGrafter"/>
</dbReference>
<evidence type="ECO:0000313" key="3">
    <source>
        <dbReference type="Proteomes" id="UP000220158"/>
    </source>
</evidence>
<evidence type="ECO:0000313" key="2">
    <source>
        <dbReference type="EMBL" id="CRH03073.1"/>
    </source>
</evidence>
<dbReference type="InterPro" id="IPR050410">
    <property type="entry name" value="CCR4/nocturin_mRNA_transcr"/>
</dbReference>
<dbReference type="Proteomes" id="UP000220158">
    <property type="component" value="Chromosome 2"/>
</dbReference>
<protein>
    <submittedName>
        <fullName evidence="2">Carbon catabolite repressor protein 4, putative</fullName>
    </submittedName>
</protein>
<gene>
    <name evidence="2" type="ORF">PRELSG_0209800</name>
</gene>
<dbReference type="Gene3D" id="3.60.10.10">
    <property type="entry name" value="Endonuclease/exonuclease/phosphatase"/>
    <property type="match status" value="1"/>
</dbReference>
<dbReference type="KEGG" id="prel:PRELSG_0209800"/>
<dbReference type="Pfam" id="PF03372">
    <property type="entry name" value="Exo_endo_phos"/>
    <property type="match status" value="1"/>
</dbReference>
<dbReference type="PANTHER" id="PTHR12121">
    <property type="entry name" value="CARBON CATABOLITE REPRESSOR PROTEIN 4"/>
    <property type="match status" value="1"/>
</dbReference>
<dbReference type="VEuPathDB" id="PlasmoDB:PRELSG_0209800"/>
<dbReference type="OMA" id="FNIHISS"/>
<evidence type="ECO:0000259" key="1">
    <source>
        <dbReference type="Pfam" id="PF03372"/>
    </source>
</evidence>
<proteinExistence type="predicted"/>
<dbReference type="OrthoDB" id="428734at2759"/>
<dbReference type="InterPro" id="IPR036691">
    <property type="entry name" value="Endo/exonu/phosph_ase_sf"/>
</dbReference>
<accession>A0A1J1HC50</accession>
<sequence>MYEGKKIRIGTLNIFNNIYYSIKEKLLNFGSEYIHNIPRKNLLFMHLFTNSFDIICLQEVDLFMINELKKKCLKYDFNIHISSENIKTSKNNNCIIYKKNYKLLDEKIFDLNSSVSKYFMNYSSESRCEIQDAFIRELKNRQSIANMVLLELSDRKTLLGICNCHIYWNPLYPDIKLYHTYLIIKEFYQFIQKKFNDFPFIPLILIGDFNSTPFIKKENDNSHLRNFSGVYELITMGRISKTHIEHPAQLRKDKVFCILPELTVEPFKSSFKEINGNEPIFTNKTSSFSGCIDFIFYKELIPLSAKTIPSNLNDIKMLPNEHFPSDHVLLVSEFFVV</sequence>
<feature type="domain" description="Endonuclease/exonuclease/phosphatase" evidence="1">
    <location>
        <begin position="47"/>
        <end position="327"/>
    </location>
</feature>